<sequence>MEDAQQLLQSLETIQIVTARSSEFAAAASADIHEAAAAATERAQHAYRHQQVKATLAAALDASEEHLDSLPNTSAAAVEIVRQNVLQQVCHSPDAERITREEAAFPEDLLSKHQI</sequence>
<protein>
    <submittedName>
        <fullName evidence="1">Uncharacterized protein</fullName>
    </submittedName>
</protein>
<dbReference type="EMBL" id="JROU02002176">
    <property type="protein sequence ID" value="OEH73997.1"/>
    <property type="molecule type" value="Genomic_DNA"/>
</dbReference>
<feature type="non-terminal residue" evidence="1">
    <location>
        <position position="115"/>
    </location>
</feature>
<dbReference type="VEuPathDB" id="ToxoDB:cyc_07671"/>
<evidence type="ECO:0000313" key="1">
    <source>
        <dbReference type="EMBL" id="OEH73997.1"/>
    </source>
</evidence>
<reference evidence="1 2" key="1">
    <citation type="journal article" date="2016" name="BMC Genomics">
        <title>Comparative genomics reveals Cyclospora cayetanensis possesses coccidia-like metabolism and invasion components but unique surface antigens.</title>
        <authorList>
            <person name="Liu S."/>
            <person name="Wang L."/>
            <person name="Zheng H."/>
            <person name="Xu Z."/>
            <person name="Roellig D.M."/>
            <person name="Li N."/>
            <person name="Frace M.A."/>
            <person name="Tang K."/>
            <person name="Arrowood M.J."/>
            <person name="Moss D.M."/>
            <person name="Zhang L."/>
            <person name="Feng Y."/>
            <person name="Xiao L."/>
        </authorList>
    </citation>
    <scope>NUCLEOTIDE SEQUENCE [LARGE SCALE GENOMIC DNA]</scope>
    <source>
        <strain evidence="1 2">CHN_HEN01</strain>
    </source>
</reference>
<name>A0A1D3CS14_9EIME</name>
<keyword evidence="2" id="KW-1185">Reference proteome</keyword>
<proteinExistence type="predicted"/>
<gene>
    <name evidence="1" type="ORF">cyc_07671</name>
</gene>
<dbReference type="Proteomes" id="UP000095192">
    <property type="component" value="Unassembled WGS sequence"/>
</dbReference>
<comment type="caution">
    <text evidence="1">The sequence shown here is derived from an EMBL/GenBank/DDBJ whole genome shotgun (WGS) entry which is preliminary data.</text>
</comment>
<organism evidence="1 2">
    <name type="scientific">Cyclospora cayetanensis</name>
    <dbReference type="NCBI Taxonomy" id="88456"/>
    <lineage>
        <taxon>Eukaryota</taxon>
        <taxon>Sar</taxon>
        <taxon>Alveolata</taxon>
        <taxon>Apicomplexa</taxon>
        <taxon>Conoidasida</taxon>
        <taxon>Coccidia</taxon>
        <taxon>Eucoccidiorida</taxon>
        <taxon>Eimeriorina</taxon>
        <taxon>Eimeriidae</taxon>
        <taxon>Cyclospora</taxon>
    </lineage>
</organism>
<dbReference type="AlphaFoldDB" id="A0A1D3CS14"/>
<accession>A0A1D3CS14</accession>
<dbReference type="InParanoid" id="A0A1D3CS14"/>
<evidence type="ECO:0000313" key="2">
    <source>
        <dbReference type="Proteomes" id="UP000095192"/>
    </source>
</evidence>